<dbReference type="AlphaFoldDB" id="A0A0K1PEX2"/>
<dbReference type="OrthoDB" id="9783488at2"/>
<evidence type="ECO:0000313" key="7">
    <source>
        <dbReference type="Proteomes" id="UP000055590"/>
    </source>
</evidence>
<organism evidence="6 7">
    <name type="scientific">Vulgatibacter incomptus</name>
    <dbReference type="NCBI Taxonomy" id="1391653"/>
    <lineage>
        <taxon>Bacteria</taxon>
        <taxon>Pseudomonadati</taxon>
        <taxon>Myxococcota</taxon>
        <taxon>Myxococcia</taxon>
        <taxon>Myxococcales</taxon>
        <taxon>Cystobacterineae</taxon>
        <taxon>Vulgatibacteraceae</taxon>
        <taxon>Vulgatibacter</taxon>
    </lineage>
</organism>
<dbReference type="InterPro" id="IPR011862">
    <property type="entry name" value="Phos-bd"/>
</dbReference>
<keyword evidence="2 4" id="KW-0813">Transport</keyword>
<keyword evidence="7" id="KW-1185">Reference proteome</keyword>
<proteinExistence type="inferred from homology"/>
<dbReference type="GO" id="GO:0006817">
    <property type="term" value="P:phosphate ion transport"/>
    <property type="evidence" value="ECO:0007669"/>
    <property type="project" value="UniProtKB-UniRule"/>
</dbReference>
<dbReference type="KEGG" id="vin:AKJ08_2465"/>
<evidence type="ECO:0000256" key="2">
    <source>
        <dbReference type="ARBA" id="ARBA00022448"/>
    </source>
</evidence>
<dbReference type="STRING" id="1391653.AKJ08_2465"/>
<dbReference type="EMBL" id="CP012332">
    <property type="protein sequence ID" value="AKU92078.1"/>
    <property type="molecule type" value="Genomic_DNA"/>
</dbReference>
<accession>A0A0K1PEX2</accession>
<feature type="signal peptide" evidence="4">
    <location>
        <begin position="1"/>
        <end position="24"/>
    </location>
</feature>
<evidence type="ECO:0000256" key="1">
    <source>
        <dbReference type="ARBA" id="ARBA00008725"/>
    </source>
</evidence>
<keyword evidence="3 4" id="KW-0732">Signal</keyword>
<dbReference type="PATRIC" id="fig|1391653.3.peg.2567"/>
<comment type="similarity">
    <text evidence="1 4">Belongs to the PstS family.</text>
</comment>
<dbReference type="PANTHER" id="PTHR30570">
    <property type="entry name" value="PERIPLASMIC PHOSPHATE BINDING COMPONENT OF PHOSPHATE ABC TRANSPORTER"/>
    <property type="match status" value="1"/>
</dbReference>
<dbReference type="InterPro" id="IPR050811">
    <property type="entry name" value="Phosphate_ABC_transporter"/>
</dbReference>
<evidence type="ECO:0000256" key="4">
    <source>
        <dbReference type="RuleBase" id="RU367119"/>
    </source>
</evidence>
<feature type="domain" description="PBP" evidence="5">
    <location>
        <begin position="34"/>
        <end position="278"/>
    </location>
</feature>
<dbReference type="PROSITE" id="PS51257">
    <property type="entry name" value="PROKAR_LIPOPROTEIN"/>
    <property type="match status" value="1"/>
</dbReference>
<dbReference type="NCBIfam" id="TIGR02136">
    <property type="entry name" value="ptsS_2"/>
    <property type="match status" value="1"/>
</dbReference>
<dbReference type="Pfam" id="PF12849">
    <property type="entry name" value="PBP_like_2"/>
    <property type="match status" value="1"/>
</dbReference>
<comment type="function">
    <text evidence="4">Involved in the system for phosphate transport across the cytoplasmic membrane.</text>
</comment>
<reference evidence="6 7" key="1">
    <citation type="submission" date="2015-08" db="EMBL/GenBank/DDBJ databases">
        <authorList>
            <person name="Babu N.S."/>
            <person name="Beckwith C.J."/>
            <person name="Beseler K.G."/>
            <person name="Brison A."/>
            <person name="Carone J.V."/>
            <person name="Caskin T.P."/>
            <person name="Diamond M."/>
            <person name="Durham M.E."/>
            <person name="Foxe J.M."/>
            <person name="Go M."/>
            <person name="Henderson B.A."/>
            <person name="Jones I.B."/>
            <person name="McGettigan J.A."/>
            <person name="Micheletti S.J."/>
            <person name="Nasrallah M.E."/>
            <person name="Ortiz D."/>
            <person name="Piller C.R."/>
            <person name="Privatt S.R."/>
            <person name="Schneider S.L."/>
            <person name="Sharp S."/>
            <person name="Smith T.C."/>
            <person name="Stanton J.D."/>
            <person name="Ullery H.E."/>
            <person name="Wilson R.J."/>
            <person name="Serrano M.G."/>
            <person name="Buck G."/>
            <person name="Lee V."/>
            <person name="Wang Y."/>
            <person name="Carvalho R."/>
            <person name="Voegtly L."/>
            <person name="Shi R."/>
            <person name="Duckworth R."/>
            <person name="Johnson A."/>
            <person name="Loviza R."/>
            <person name="Walstead R."/>
            <person name="Shah Z."/>
            <person name="Kiflezghi M."/>
            <person name="Wade K."/>
            <person name="Ball S.L."/>
            <person name="Bradley K.W."/>
            <person name="Asai D.J."/>
            <person name="Bowman C.A."/>
            <person name="Russell D.A."/>
            <person name="Pope W.H."/>
            <person name="Jacobs-Sera D."/>
            <person name="Hendrix R.W."/>
            <person name="Hatfull G.F."/>
        </authorList>
    </citation>
    <scope>NUCLEOTIDE SEQUENCE [LARGE SCALE GENOMIC DNA]</scope>
    <source>
        <strain evidence="6 7">DSM 27710</strain>
    </source>
</reference>
<dbReference type="Proteomes" id="UP000055590">
    <property type="component" value="Chromosome"/>
</dbReference>
<evidence type="ECO:0000313" key="6">
    <source>
        <dbReference type="EMBL" id="AKU92078.1"/>
    </source>
</evidence>
<dbReference type="Gene3D" id="3.40.190.10">
    <property type="entry name" value="Periplasmic binding protein-like II"/>
    <property type="match status" value="2"/>
</dbReference>
<dbReference type="PANTHER" id="PTHR30570:SF1">
    <property type="entry name" value="PHOSPHATE-BINDING PROTEIN PSTS"/>
    <property type="match status" value="1"/>
</dbReference>
<keyword evidence="4" id="KW-0592">Phosphate transport</keyword>
<protein>
    <recommendedName>
        <fullName evidence="4">Phosphate-binding protein</fullName>
    </recommendedName>
</protein>
<dbReference type="SUPFAM" id="SSF53850">
    <property type="entry name" value="Periplasmic binding protein-like II"/>
    <property type="match status" value="1"/>
</dbReference>
<gene>
    <name evidence="6" type="ORF">AKJ08_2465</name>
</gene>
<dbReference type="RefSeq" id="WP_050726297.1">
    <property type="nucleotide sequence ID" value="NZ_CP012332.1"/>
</dbReference>
<dbReference type="GO" id="GO:0042301">
    <property type="term" value="F:phosphate ion binding"/>
    <property type="evidence" value="ECO:0007669"/>
    <property type="project" value="UniProtKB-UniRule"/>
</dbReference>
<evidence type="ECO:0000259" key="5">
    <source>
        <dbReference type="Pfam" id="PF12849"/>
    </source>
</evidence>
<name>A0A0K1PEX2_9BACT</name>
<sequence>MTRRILAALATATLLASCTSKDKAAGTPAEGSSEKPAASAALTVKGSDTMVLLAQRLAESFMAKNAGKVVQVTGGGSGTGIAALINGTTAIANASRPINEKEKTQVLETRGKGAVETKIALDGIAIYVHEANPVKELDLEQLAKIYLGKVKNWKEVGGEDSAIVLYGRENNSGTYAYFKEHVLRDEDFADETQTLPGTAAVVHAVAKDPKAIGYGGIAYGTGVRAVPVKKEASSAAVEPSMENVTNGSYPISRFLYMYTVGEPTGDAKDFLGFALSEEGQGLATKAGYYPLPKP</sequence>
<feature type="chain" id="PRO_5027149432" description="Phosphate-binding protein" evidence="4">
    <location>
        <begin position="25"/>
        <end position="294"/>
    </location>
</feature>
<evidence type="ECO:0000256" key="3">
    <source>
        <dbReference type="ARBA" id="ARBA00022729"/>
    </source>
</evidence>
<dbReference type="InterPro" id="IPR024370">
    <property type="entry name" value="PBP_domain"/>
</dbReference>
<dbReference type="CDD" id="cd13653">
    <property type="entry name" value="PBP2_phosphate_like_1"/>
    <property type="match status" value="1"/>
</dbReference>